<sequence length="461" mass="50958">MESDVVEELDDTRAEFLTRASRALHTVFDHGLDDTGPGELGGFVKANHGTEKEQLDTERRLFEVDFDRWVLRTSDQGQQLRAEDADILDVHYGSQYRAPLDMKRHVEFLTRAAYGTLSADYVALDASQPWLCYWILHALNLLGQLDETENESDKIKKAKRAFVARLTQCRALGGRGFGGGPGQMPHVAPTFAALCALVTIGDEQALGIIDRRAIYTWLVTLKNTQTGAFRVCAYGEEDVRATYCALAVARLLNILDDALAKGCEDFISSLVSFDGGMGGEPGNEAHGGYTYCALAARCLLGSSLPSGSDTESSQFMRLAHWTASRHAEMEGGFSGRTNKLVDSCYAFWLGACCPILGVPFCGDSLERYVLNYGQDETGGLRDKPFMYPDFYHTCYALSGLSIAQHYGYHRARHADSQAHVAQLKKTHPVINVSIDKLEAAWLYFHGRPLTPSDFGGRYFTL</sequence>
<evidence type="ECO:0000313" key="10">
    <source>
        <dbReference type="Proteomes" id="UP000324585"/>
    </source>
</evidence>
<keyword evidence="4 9" id="KW-0808">Transferase</keyword>
<comment type="similarity">
    <text evidence="2">Belongs to the protein prenyltransferase subunit beta family.</text>
</comment>
<organism evidence="9 10">
    <name type="scientific">Porphyridium purpureum</name>
    <name type="common">Red alga</name>
    <name type="synonym">Porphyridium cruentum</name>
    <dbReference type="NCBI Taxonomy" id="35688"/>
    <lineage>
        <taxon>Eukaryota</taxon>
        <taxon>Rhodophyta</taxon>
        <taxon>Bangiophyceae</taxon>
        <taxon>Porphyridiales</taxon>
        <taxon>Porphyridiaceae</taxon>
        <taxon>Porphyridium</taxon>
    </lineage>
</organism>
<keyword evidence="5" id="KW-0479">Metal-binding</keyword>
<evidence type="ECO:0000256" key="5">
    <source>
        <dbReference type="ARBA" id="ARBA00022723"/>
    </source>
</evidence>
<comment type="cofactor">
    <cofactor evidence="1">
        <name>Zn(2+)</name>
        <dbReference type="ChEBI" id="CHEBI:29105"/>
    </cofactor>
</comment>
<evidence type="ECO:0000256" key="2">
    <source>
        <dbReference type="ARBA" id="ARBA00010497"/>
    </source>
</evidence>
<gene>
    <name evidence="9" type="ORF">FVE85_3672</name>
</gene>
<dbReference type="InterPro" id="IPR045089">
    <property type="entry name" value="PGGT1B-like"/>
</dbReference>
<evidence type="ECO:0000256" key="6">
    <source>
        <dbReference type="ARBA" id="ARBA00022737"/>
    </source>
</evidence>
<protein>
    <submittedName>
        <fullName evidence="9">Protein farnesyltransferase subunit beta</fullName>
    </submittedName>
</protein>
<evidence type="ECO:0000313" key="9">
    <source>
        <dbReference type="EMBL" id="KAA8492234.1"/>
    </source>
</evidence>
<dbReference type="InterPro" id="IPR008930">
    <property type="entry name" value="Terpenoid_cyclase/PrenylTrfase"/>
</dbReference>
<evidence type="ECO:0000259" key="8">
    <source>
        <dbReference type="Pfam" id="PF00432"/>
    </source>
</evidence>
<dbReference type="GO" id="GO:0004660">
    <property type="term" value="F:protein farnesyltransferase activity"/>
    <property type="evidence" value="ECO:0007669"/>
    <property type="project" value="TreeGrafter"/>
</dbReference>
<name>A0A5J4YNI1_PORPP</name>
<dbReference type="SUPFAM" id="SSF48239">
    <property type="entry name" value="Terpenoid cyclases/Protein prenyltransferases"/>
    <property type="match status" value="1"/>
</dbReference>
<dbReference type="EMBL" id="VRMN01000010">
    <property type="protein sequence ID" value="KAA8492234.1"/>
    <property type="molecule type" value="Genomic_DNA"/>
</dbReference>
<dbReference type="PANTHER" id="PTHR11774">
    <property type="entry name" value="GERANYLGERANYL TRANSFERASE TYPE BETA SUBUNIT"/>
    <property type="match status" value="1"/>
</dbReference>
<dbReference type="AlphaFoldDB" id="A0A5J4YNI1"/>
<dbReference type="OrthoDB" id="10261146at2759"/>
<evidence type="ECO:0000256" key="4">
    <source>
        <dbReference type="ARBA" id="ARBA00022679"/>
    </source>
</evidence>
<dbReference type="PANTHER" id="PTHR11774:SF6">
    <property type="entry name" value="PROTEIN FARNESYLTRANSFERASE SUBUNIT BETA"/>
    <property type="match status" value="1"/>
</dbReference>
<keyword evidence="7" id="KW-0862">Zinc</keyword>
<proteinExistence type="inferred from homology"/>
<feature type="domain" description="Prenyltransferase alpha-alpha toroid" evidence="8">
    <location>
        <begin position="100"/>
        <end position="432"/>
    </location>
</feature>
<keyword evidence="6" id="KW-0677">Repeat</keyword>
<evidence type="ECO:0000256" key="7">
    <source>
        <dbReference type="ARBA" id="ARBA00022833"/>
    </source>
</evidence>
<dbReference type="OMA" id="ENEVINC"/>
<dbReference type="Gene3D" id="1.50.10.20">
    <property type="match status" value="1"/>
</dbReference>
<keyword evidence="10" id="KW-1185">Reference proteome</keyword>
<dbReference type="Proteomes" id="UP000324585">
    <property type="component" value="Unassembled WGS sequence"/>
</dbReference>
<dbReference type="GO" id="GO:0005965">
    <property type="term" value="C:protein farnesyltransferase complex"/>
    <property type="evidence" value="ECO:0007669"/>
    <property type="project" value="TreeGrafter"/>
</dbReference>
<accession>A0A5J4YNI1</accession>
<evidence type="ECO:0000256" key="3">
    <source>
        <dbReference type="ARBA" id="ARBA00022602"/>
    </source>
</evidence>
<keyword evidence="3" id="KW-0637">Prenyltransferase</keyword>
<dbReference type="InterPro" id="IPR001330">
    <property type="entry name" value="Prenyltrans"/>
</dbReference>
<dbReference type="GO" id="GO:0046872">
    <property type="term" value="F:metal ion binding"/>
    <property type="evidence" value="ECO:0007669"/>
    <property type="project" value="UniProtKB-KW"/>
</dbReference>
<reference evidence="10" key="1">
    <citation type="journal article" date="2019" name="Nat. Commun.">
        <title>Expansion of phycobilisome linker gene families in mesophilic red algae.</title>
        <authorList>
            <person name="Lee J."/>
            <person name="Kim D."/>
            <person name="Bhattacharya D."/>
            <person name="Yoon H.S."/>
        </authorList>
    </citation>
    <scope>NUCLEOTIDE SEQUENCE [LARGE SCALE GENOMIC DNA]</scope>
    <source>
        <strain evidence="10">CCMP 1328</strain>
    </source>
</reference>
<comment type="caution">
    <text evidence="9">The sequence shown here is derived from an EMBL/GenBank/DDBJ whole genome shotgun (WGS) entry which is preliminary data.</text>
</comment>
<evidence type="ECO:0000256" key="1">
    <source>
        <dbReference type="ARBA" id="ARBA00001947"/>
    </source>
</evidence>
<dbReference type="Pfam" id="PF00432">
    <property type="entry name" value="Prenyltrans"/>
    <property type="match status" value="1"/>
</dbReference>